<evidence type="ECO:0000259" key="10">
    <source>
        <dbReference type="PROSITE" id="PS51722"/>
    </source>
</evidence>
<dbReference type="NCBIfam" id="TIGR00231">
    <property type="entry name" value="small_GTP"/>
    <property type="match status" value="1"/>
</dbReference>
<evidence type="ECO:0000256" key="3">
    <source>
        <dbReference type="ARBA" id="ARBA00022540"/>
    </source>
</evidence>
<sequence>MAVRIYSLAKELKVDSKELVDLCTQIGITGKGSALASLSEDEVVKIQDYFKGSGPKASAKGGAAAPPPPERPRQMGNAGGRMPVIVTQKPSGPLSSLRKLRDEEQPTEVEAEAAQELDSALAAEAPVAEETAAAPPAPAAPSAPAEPEPPRSHGPLAGVMRRDDYVGPGNMSGKPPVFEEPKSGNRGGSGGKPAGSPPPKARPAIKLAPMPAVEPPKPLRGKAGGEQVMKPDMKLPADAMRAGKSGSKPLAAHLRRHEDAVDAAKKAKALEEENAKAAKRGGRGKPMIGGKEGEGGPLLGGREERQLARRRTTRPGDEDRPMRGPRRARPKRRSGVSSTVPRKERISIQLPCTVRELSAAAGVPGVDILRILMSEGAMATLNTQMDPDMTELIAAELGIVIDFKAPKSLEDEFLDEIRSMVDPEESLVARPPVITFLGHVDHGKTSLIDKIIGMNVVGGESGGITQHIRAYQVDRNGKRISFVDTPGHEAFTEMRARGANVTDIAVIVVAADDGVMPQTEEAISHARAAEVPIVIALNKTDLPGIDFDKIYQQLATNDLLPSEWGGDVEVVKTSATTGAGIENLLDTLLTVAELHEYKANPDREALGTCLEAQQMADRGVMAKVMVQNGTLHVGDVVVCGDAFGRVKSMDDTLNSKLRHEEALPSMPVNIWGLDVAPAAGEHFYVLDDIGLAREIAEARAKRVRSEFLSGVAPTHVTLENLFDRLEGAVDVSTLNIILRADTRGSIEAIRKELGKLEHPEVKLRILQAMVGGVTEADVTLADASDAIVIGFNVVPDERAKSAAEQRGVQIRRYEVIYKIADDLKQSLEGMLKPEEREVDLGRALVQQVYKISRVGAIAGCRVLGGIIARDARVRIIRDSTVVGDYAIDTLKREKDDAKEVREGLECGIKIAGFNDVKEGDLLEAYRIEEIGRKFDS</sequence>
<dbReference type="InterPro" id="IPR000178">
    <property type="entry name" value="TF_IF2_bacterial-like"/>
</dbReference>
<dbReference type="CDD" id="cd01887">
    <property type="entry name" value="IF2_eIF5B"/>
    <property type="match status" value="1"/>
</dbReference>
<feature type="compositionally biased region" description="Acidic residues" evidence="9">
    <location>
        <begin position="105"/>
        <end position="115"/>
    </location>
</feature>
<dbReference type="AlphaFoldDB" id="A0A517U439"/>
<comment type="function">
    <text evidence="7 8">One of the essential components for the initiation of protein synthesis. Protects formylmethionyl-tRNA from spontaneous hydrolysis and promotes its binding to the 30S ribosomal subunits. Also involved in the hydrolysis of GTP during the formation of the 70S ribosomal complex.</text>
</comment>
<dbReference type="Gene3D" id="1.10.10.2480">
    <property type="match status" value="1"/>
</dbReference>
<dbReference type="InterPro" id="IPR036925">
    <property type="entry name" value="TIF_IF2_dom3_sf"/>
</dbReference>
<dbReference type="GO" id="GO:0005829">
    <property type="term" value="C:cytosol"/>
    <property type="evidence" value="ECO:0007669"/>
    <property type="project" value="TreeGrafter"/>
</dbReference>
<dbReference type="InterPro" id="IPR000795">
    <property type="entry name" value="T_Tr_GTP-bd_dom"/>
</dbReference>
<dbReference type="KEGG" id="llh:I41_46020"/>
<dbReference type="InterPro" id="IPR005225">
    <property type="entry name" value="Small_GTP-bd"/>
</dbReference>
<dbReference type="SUPFAM" id="SSF52540">
    <property type="entry name" value="P-loop containing nucleoside triphosphate hydrolases"/>
    <property type="match status" value="1"/>
</dbReference>
<accession>A0A517U439</accession>
<dbReference type="PANTHER" id="PTHR43381:SF5">
    <property type="entry name" value="TR-TYPE G DOMAIN-CONTAINING PROTEIN"/>
    <property type="match status" value="1"/>
</dbReference>
<evidence type="ECO:0000256" key="7">
    <source>
        <dbReference type="HAMAP-Rule" id="MF_00100"/>
    </source>
</evidence>
<evidence type="ECO:0000256" key="1">
    <source>
        <dbReference type="ARBA" id="ARBA00007733"/>
    </source>
</evidence>
<comment type="similarity">
    <text evidence="1 7 8">Belongs to the TRAFAC class translation factor GTPase superfamily. Classic translation factor GTPase family. IF-2 subfamily.</text>
</comment>
<dbReference type="FunFam" id="3.40.50.10050:FF:000001">
    <property type="entry name" value="Translation initiation factor IF-2"/>
    <property type="match status" value="1"/>
</dbReference>
<evidence type="ECO:0000256" key="6">
    <source>
        <dbReference type="ARBA" id="ARBA00023134"/>
    </source>
</evidence>
<dbReference type="SUPFAM" id="SSF50447">
    <property type="entry name" value="Translation proteins"/>
    <property type="match status" value="2"/>
</dbReference>
<feature type="binding site" evidence="7">
    <location>
        <begin position="438"/>
        <end position="445"/>
    </location>
    <ligand>
        <name>GTP</name>
        <dbReference type="ChEBI" id="CHEBI:37565"/>
    </ligand>
</feature>
<dbReference type="InterPro" id="IPR027417">
    <property type="entry name" value="P-loop_NTPase"/>
</dbReference>
<dbReference type="Gene3D" id="3.40.50.300">
    <property type="entry name" value="P-loop containing nucleotide triphosphate hydrolases"/>
    <property type="match status" value="1"/>
</dbReference>
<dbReference type="InterPro" id="IPR023115">
    <property type="entry name" value="TIF_IF2_dom3"/>
</dbReference>
<evidence type="ECO:0000256" key="5">
    <source>
        <dbReference type="ARBA" id="ARBA00022917"/>
    </source>
</evidence>
<dbReference type="NCBIfam" id="TIGR00487">
    <property type="entry name" value="IF-2"/>
    <property type="match status" value="1"/>
</dbReference>
<evidence type="ECO:0000256" key="2">
    <source>
        <dbReference type="ARBA" id="ARBA00020675"/>
    </source>
</evidence>
<dbReference type="Pfam" id="PF04760">
    <property type="entry name" value="IF2_N"/>
    <property type="match status" value="1"/>
</dbReference>
<dbReference type="PROSITE" id="PS51722">
    <property type="entry name" value="G_TR_2"/>
    <property type="match status" value="1"/>
</dbReference>
<keyword evidence="12" id="KW-1185">Reference proteome</keyword>
<keyword evidence="3 7" id="KW-0396">Initiation factor</keyword>
<reference evidence="11 12" key="1">
    <citation type="submission" date="2019-02" db="EMBL/GenBank/DDBJ databases">
        <title>Deep-cultivation of Planctomycetes and their phenomic and genomic characterization uncovers novel biology.</title>
        <authorList>
            <person name="Wiegand S."/>
            <person name="Jogler M."/>
            <person name="Boedeker C."/>
            <person name="Pinto D."/>
            <person name="Vollmers J."/>
            <person name="Rivas-Marin E."/>
            <person name="Kohn T."/>
            <person name="Peeters S.H."/>
            <person name="Heuer A."/>
            <person name="Rast P."/>
            <person name="Oberbeckmann S."/>
            <person name="Bunk B."/>
            <person name="Jeske O."/>
            <person name="Meyerdierks A."/>
            <person name="Storesund J.E."/>
            <person name="Kallscheuer N."/>
            <person name="Luecker S."/>
            <person name="Lage O.M."/>
            <person name="Pohl T."/>
            <person name="Merkel B.J."/>
            <person name="Hornburger P."/>
            <person name="Mueller R.-W."/>
            <person name="Bruemmer F."/>
            <person name="Labrenz M."/>
            <person name="Spormann A.M."/>
            <person name="Op den Camp H."/>
            <person name="Overmann J."/>
            <person name="Amann R."/>
            <person name="Jetten M.S.M."/>
            <person name="Mascher T."/>
            <person name="Medema M.H."/>
            <person name="Devos D.P."/>
            <person name="Kaster A.-K."/>
            <person name="Ovreas L."/>
            <person name="Rohde M."/>
            <person name="Galperin M.Y."/>
            <person name="Jogler C."/>
        </authorList>
    </citation>
    <scope>NUCLEOTIDE SEQUENCE [LARGE SCALE GENOMIC DNA]</scope>
    <source>
        <strain evidence="11 12">I41</strain>
    </source>
</reference>
<dbReference type="InterPro" id="IPR006847">
    <property type="entry name" value="IF2_N"/>
</dbReference>
<proteinExistence type="inferred from homology"/>
<feature type="domain" description="Tr-type G" evidence="10">
    <location>
        <begin position="429"/>
        <end position="598"/>
    </location>
</feature>
<keyword evidence="7" id="KW-0963">Cytoplasm</keyword>
<feature type="compositionally biased region" description="Low complexity" evidence="9">
    <location>
        <begin position="120"/>
        <end position="134"/>
    </location>
</feature>
<keyword evidence="4 7" id="KW-0547">Nucleotide-binding</keyword>
<dbReference type="FunFam" id="3.40.50.300:FF:000019">
    <property type="entry name" value="Translation initiation factor IF-2"/>
    <property type="match status" value="1"/>
</dbReference>
<dbReference type="InterPro" id="IPR015760">
    <property type="entry name" value="TIF_IF2"/>
</dbReference>
<name>A0A517U439_9BACT</name>
<gene>
    <name evidence="7 11" type="primary">infB</name>
    <name evidence="11" type="ORF">I41_46020</name>
</gene>
<dbReference type="InterPro" id="IPR009000">
    <property type="entry name" value="Transl_B-barrel_sf"/>
</dbReference>
<dbReference type="SUPFAM" id="SSF52156">
    <property type="entry name" value="Initiation factor IF2/eIF5b, domain 3"/>
    <property type="match status" value="1"/>
</dbReference>
<dbReference type="GO" id="GO:0003924">
    <property type="term" value="F:GTPase activity"/>
    <property type="evidence" value="ECO:0007669"/>
    <property type="project" value="UniProtKB-UniRule"/>
</dbReference>
<dbReference type="HAMAP" id="MF_00100_B">
    <property type="entry name" value="IF_2_B"/>
    <property type="match status" value="1"/>
</dbReference>
<evidence type="ECO:0000313" key="11">
    <source>
        <dbReference type="EMBL" id="QDT75392.1"/>
    </source>
</evidence>
<dbReference type="Gene3D" id="3.40.50.10050">
    <property type="entry name" value="Translation initiation factor IF- 2, domain 3"/>
    <property type="match status" value="1"/>
</dbReference>
<organism evidence="11 12">
    <name type="scientific">Lacipirellula limnantheis</name>
    <dbReference type="NCBI Taxonomy" id="2528024"/>
    <lineage>
        <taxon>Bacteria</taxon>
        <taxon>Pseudomonadati</taxon>
        <taxon>Planctomycetota</taxon>
        <taxon>Planctomycetia</taxon>
        <taxon>Pirellulales</taxon>
        <taxon>Lacipirellulaceae</taxon>
        <taxon>Lacipirellula</taxon>
    </lineage>
</organism>
<dbReference type="GO" id="GO:0005525">
    <property type="term" value="F:GTP binding"/>
    <property type="evidence" value="ECO:0007669"/>
    <property type="project" value="UniProtKB-KW"/>
</dbReference>
<evidence type="ECO:0000256" key="4">
    <source>
        <dbReference type="ARBA" id="ARBA00022741"/>
    </source>
</evidence>
<feature type="compositionally biased region" description="Pro residues" evidence="9">
    <location>
        <begin position="135"/>
        <end position="147"/>
    </location>
</feature>
<keyword evidence="5 7" id="KW-0648">Protein biosynthesis</keyword>
<evidence type="ECO:0000313" key="12">
    <source>
        <dbReference type="Proteomes" id="UP000317909"/>
    </source>
</evidence>
<feature type="binding site" evidence="7">
    <location>
        <begin position="538"/>
        <end position="541"/>
    </location>
    <ligand>
        <name>GTP</name>
        <dbReference type="ChEBI" id="CHEBI:37565"/>
    </ligand>
</feature>
<dbReference type="Gene3D" id="2.40.30.10">
    <property type="entry name" value="Translation factors"/>
    <property type="match status" value="2"/>
</dbReference>
<feature type="compositionally biased region" description="Low complexity" evidence="9">
    <location>
        <begin position="52"/>
        <end position="64"/>
    </location>
</feature>
<dbReference type="FunFam" id="2.40.30.10:FF:000008">
    <property type="entry name" value="Translation initiation factor IF-2"/>
    <property type="match status" value="1"/>
</dbReference>
<dbReference type="GO" id="GO:0003743">
    <property type="term" value="F:translation initiation factor activity"/>
    <property type="evidence" value="ECO:0007669"/>
    <property type="project" value="UniProtKB-UniRule"/>
</dbReference>
<dbReference type="InterPro" id="IPR053905">
    <property type="entry name" value="EF-G-like_DII"/>
</dbReference>
<dbReference type="Pfam" id="PF22042">
    <property type="entry name" value="EF-G_D2"/>
    <property type="match status" value="1"/>
</dbReference>
<feature type="binding site" evidence="7">
    <location>
        <begin position="484"/>
        <end position="488"/>
    </location>
    <ligand>
        <name>GTP</name>
        <dbReference type="ChEBI" id="CHEBI:37565"/>
    </ligand>
</feature>
<evidence type="ECO:0000256" key="8">
    <source>
        <dbReference type="RuleBase" id="RU000644"/>
    </source>
</evidence>
<dbReference type="PANTHER" id="PTHR43381">
    <property type="entry name" value="TRANSLATION INITIATION FACTOR IF-2-RELATED"/>
    <property type="match status" value="1"/>
</dbReference>
<dbReference type="InterPro" id="IPR044145">
    <property type="entry name" value="IF2_II"/>
</dbReference>
<evidence type="ECO:0000256" key="9">
    <source>
        <dbReference type="SAM" id="MobiDB-lite"/>
    </source>
</evidence>
<feature type="compositionally biased region" description="Basic and acidic residues" evidence="9">
    <location>
        <begin position="256"/>
        <end position="276"/>
    </location>
</feature>
<feature type="compositionally biased region" description="Basic residues" evidence="9">
    <location>
        <begin position="323"/>
        <end position="334"/>
    </location>
</feature>
<dbReference type="RefSeq" id="WP_145435050.1">
    <property type="nucleotide sequence ID" value="NZ_CP036339.1"/>
</dbReference>
<dbReference type="Pfam" id="PF11987">
    <property type="entry name" value="IF-2"/>
    <property type="match status" value="1"/>
</dbReference>
<dbReference type="Proteomes" id="UP000317909">
    <property type="component" value="Chromosome"/>
</dbReference>
<comment type="subcellular location">
    <subcellularLocation>
        <location evidence="7">Cytoplasm</location>
    </subcellularLocation>
</comment>
<dbReference type="OrthoDB" id="9811804at2"/>
<feature type="region of interest" description="Disordered" evidence="9">
    <location>
        <begin position="52"/>
        <end position="344"/>
    </location>
</feature>
<keyword evidence="6 7" id="KW-0342">GTP-binding</keyword>
<dbReference type="EMBL" id="CP036339">
    <property type="protein sequence ID" value="QDT75392.1"/>
    <property type="molecule type" value="Genomic_DNA"/>
</dbReference>
<dbReference type="CDD" id="cd03692">
    <property type="entry name" value="mtIF2_IVc"/>
    <property type="match status" value="1"/>
</dbReference>
<dbReference type="Pfam" id="PF00009">
    <property type="entry name" value="GTP_EFTU"/>
    <property type="match status" value="1"/>
</dbReference>
<dbReference type="CDD" id="cd03702">
    <property type="entry name" value="IF2_mtIF2_II"/>
    <property type="match status" value="1"/>
</dbReference>
<feature type="region of interest" description="G-domain" evidence="7">
    <location>
        <begin position="432"/>
        <end position="580"/>
    </location>
</feature>
<protein>
    <recommendedName>
        <fullName evidence="2 7">Translation initiation factor IF-2</fullName>
    </recommendedName>
</protein>